<dbReference type="AlphaFoldDB" id="A0A9E6RD20"/>
<organism evidence="2 3">
    <name type="scientific">Chenggangzhangella methanolivorans</name>
    <dbReference type="NCBI Taxonomy" id="1437009"/>
    <lineage>
        <taxon>Bacteria</taxon>
        <taxon>Pseudomonadati</taxon>
        <taxon>Pseudomonadota</taxon>
        <taxon>Alphaproteobacteria</taxon>
        <taxon>Hyphomicrobiales</taxon>
        <taxon>Methylopilaceae</taxon>
        <taxon>Chenggangzhangella</taxon>
    </lineage>
</organism>
<evidence type="ECO:0000313" key="3">
    <source>
        <dbReference type="Proteomes" id="UP000825701"/>
    </source>
</evidence>
<proteinExistence type="predicted"/>
<gene>
    <name evidence="2" type="ORF">K6K41_05305</name>
</gene>
<evidence type="ECO:0000256" key="1">
    <source>
        <dbReference type="SAM" id="MobiDB-lite"/>
    </source>
</evidence>
<keyword evidence="3" id="KW-1185">Reference proteome</keyword>
<sequence>MTPAEYRAALQEVGLSLASASKFFQTDERTTRRWASDEDRKDAPRAVAMTLRLMAKYGLTPNDVTLMMHEAEEAADQAEGAGQEPAEDAKG</sequence>
<name>A0A9E6RD20_9HYPH</name>
<protein>
    <submittedName>
        <fullName evidence="2">Uncharacterized protein</fullName>
    </submittedName>
</protein>
<dbReference type="RefSeq" id="WP_261404239.1">
    <property type="nucleotide sequence ID" value="NZ_CP081869.1"/>
</dbReference>
<dbReference type="EMBL" id="CP081869">
    <property type="protein sequence ID" value="QZO01018.1"/>
    <property type="molecule type" value="Genomic_DNA"/>
</dbReference>
<feature type="region of interest" description="Disordered" evidence="1">
    <location>
        <begin position="72"/>
        <end position="91"/>
    </location>
</feature>
<reference evidence="2" key="1">
    <citation type="submission" date="2021-08" db="EMBL/GenBank/DDBJ databases">
        <authorList>
            <person name="Zhang H."/>
            <person name="Xu M."/>
            <person name="Yu Z."/>
            <person name="Yang L."/>
            <person name="Cai Y."/>
        </authorList>
    </citation>
    <scope>NUCLEOTIDE SEQUENCE</scope>
    <source>
        <strain evidence="2">CHL1</strain>
    </source>
</reference>
<evidence type="ECO:0000313" key="2">
    <source>
        <dbReference type="EMBL" id="QZO01018.1"/>
    </source>
</evidence>
<dbReference type="KEGG" id="cmet:K6K41_05305"/>
<accession>A0A9E6RD20</accession>
<dbReference type="Proteomes" id="UP000825701">
    <property type="component" value="Chromosome"/>
</dbReference>